<evidence type="ECO:0000256" key="1">
    <source>
        <dbReference type="PROSITE-ProRule" id="PRU00464"/>
    </source>
</evidence>
<dbReference type="PANTHER" id="PTHR46648:SF1">
    <property type="entry name" value="ADENOSINE 5'-MONOPHOSPHORAMIDASE HNT1"/>
    <property type="match status" value="1"/>
</dbReference>
<dbReference type="Gene3D" id="3.30.428.10">
    <property type="entry name" value="HIT-like"/>
    <property type="match status" value="1"/>
</dbReference>
<dbReference type="AlphaFoldDB" id="A0A212T1I1"/>
<evidence type="ECO:0000259" key="2">
    <source>
        <dbReference type="PROSITE" id="PS51084"/>
    </source>
</evidence>
<dbReference type="GO" id="GO:0016787">
    <property type="term" value="F:hydrolase activity"/>
    <property type="evidence" value="ECO:0007669"/>
    <property type="project" value="UniProtKB-KW"/>
</dbReference>
<evidence type="ECO:0000313" key="3">
    <source>
        <dbReference type="EMBL" id="SNC59897.1"/>
    </source>
</evidence>
<dbReference type="EMBL" id="FYEX01000001">
    <property type="protein sequence ID" value="SNC59897.1"/>
    <property type="molecule type" value="Genomic_DNA"/>
</dbReference>
<dbReference type="SUPFAM" id="SSF54197">
    <property type="entry name" value="HIT-like"/>
    <property type="match status" value="1"/>
</dbReference>
<sequence>MNANCPLCTADGGELIWKNDELRVILANEPEYPGFCRVIWNTHVAEMTNLAIANRSALMQTVMKVEQAIIEVMQPDKVNLAALGNMVPHLHWHVIPRYQQDKTFPGSVWSNPLRDSHAQHLATQFAKVPALKQKLIDVLGTH</sequence>
<dbReference type="GO" id="GO:0009117">
    <property type="term" value="P:nucleotide metabolic process"/>
    <property type="evidence" value="ECO:0007669"/>
    <property type="project" value="TreeGrafter"/>
</dbReference>
<feature type="domain" description="HIT" evidence="2">
    <location>
        <begin position="3"/>
        <end position="104"/>
    </location>
</feature>
<dbReference type="InterPro" id="IPR001310">
    <property type="entry name" value="Histidine_triad_HIT"/>
</dbReference>
<protein>
    <submittedName>
        <fullName evidence="3">Diadenosine tetraphosphate (Ap4A) hydrolase</fullName>
    </submittedName>
</protein>
<dbReference type="InterPro" id="IPR036265">
    <property type="entry name" value="HIT-like_sf"/>
</dbReference>
<organism evidence="3 4">
    <name type="scientific">Polynucleobacter victoriensis</name>
    <dbReference type="NCBI Taxonomy" id="2049319"/>
    <lineage>
        <taxon>Bacteria</taxon>
        <taxon>Pseudomonadati</taxon>
        <taxon>Pseudomonadota</taxon>
        <taxon>Betaproteobacteria</taxon>
        <taxon>Burkholderiales</taxon>
        <taxon>Burkholderiaceae</taxon>
        <taxon>Polynucleobacter</taxon>
    </lineage>
</organism>
<dbReference type="Pfam" id="PF01230">
    <property type="entry name" value="HIT"/>
    <property type="match status" value="1"/>
</dbReference>
<gene>
    <name evidence="3" type="ORF">SAMN06295916_0165</name>
</gene>
<proteinExistence type="predicted"/>
<name>A0A212T1I1_9BURK</name>
<keyword evidence="4" id="KW-1185">Reference proteome</keyword>
<dbReference type="Proteomes" id="UP000197215">
    <property type="component" value="Unassembled WGS sequence"/>
</dbReference>
<dbReference type="InterPro" id="IPR011146">
    <property type="entry name" value="HIT-like"/>
</dbReference>
<dbReference type="RefSeq" id="WP_088812024.1">
    <property type="nucleotide sequence ID" value="NZ_FYEX01000001.1"/>
</dbReference>
<dbReference type="PROSITE" id="PS51084">
    <property type="entry name" value="HIT_2"/>
    <property type="match status" value="1"/>
</dbReference>
<dbReference type="OrthoDB" id="9799145at2"/>
<feature type="short sequence motif" description="Histidine triad motif" evidence="1">
    <location>
        <begin position="89"/>
        <end position="93"/>
    </location>
</feature>
<reference evidence="3 4" key="1">
    <citation type="submission" date="2017-06" db="EMBL/GenBank/DDBJ databases">
        <authorList>
            <person name="Kim H.J."/>
            <person name="Triplett B.A."/>
        </authorList>
    </citation>
    <scope>NUCLEOTIDE SEQUENCE [LARGE SCALE GENOMIC DNA]</scope>
    <source>
        <strain evidence="3 4">MWH-VicM1</strain>
    </source>
</reference>
<dbReference type="PIRSF" id="PIRSF000714">
    <property type="entry name" value="HIT"/>
    <property type="match status" value="1"/>
</dbReference>
<accession>A0A212T1I1</accession>
<dbReference type="InterPro" id="IPR026026">
    <property type="entry name" value="HIT_Hint"/>
</dbReference>
<dbReference type="PANTHER" id="PTHR46648">
    <property type="entry name" value="HIT FAMILY PROTEIN 1"/>
    <property type="match status" value="1"/>
</dbReference>
<evidence type="ECO:0000313" key="4">
    <source>
        <dbReference type="Proteomes" id="UP000197215"/>
    </source>
</evidence>
<keyword evidence="3" id="KW-0378">Hydrolase</keyword>